<name>A0ABU7SI66_9ACTN</name>
<keyword evidence="3" id="KW-1185">Reference proteome</keyword>
<reference evidence="2 3" key="1">
    <citation type="submission" date="2024-01" db="EMBL/GenBank/DDBJ databases">
        <title>Genome insights into Plantactinospora veratri sp. nov.</title>
        <authorList>
            <person name="Wang L."/>
        </authorList>
    </citation>
    <scope>NUCLEOTIDE SEQUENCE [LARGE SCALE GENOMIC DNA]</scope>
    <source>
        <strain evidence="2 3">NEAU-FHS4</strain>
    </source>
</reference>
<evidence type="ECO:0000259" key="1">
    <source>
        <dbReference type="Pfam" id="PF12867"/>
    </source>
</evidence>
<dbReference type="RefSeq" id="WP_331210035.1">
    <property type="nucleotide sequence ID" value="NZ_JAZGQL010000017.1"/>
</dbReference>
<dbReference type="InterPro" id="IPR024775">
    <property type="entry name" value="DinB-like"/>
</dbReference>
<dbReference type="Pfam" id="PF12867">
    <property type="entry name" value="DinB_2"/>
    <property type="match status" value="1"/>
</dbReference>
<dbReference type="SUPFAM" id="SSF109854">
    <property type="entry name" value="DinB/YfiT-like putative metalloenzymes"/>
    <property type="match status" value="1"/>
</dbReference>
<proteinExistence type="predicted"/>
<organism evidence="2 3">
    <name type="scientific">Plantactinospora veratri</name>
    <dbReference type="NCBI Taxonomy" id="1436122"/>
    <lineage>
        <taxon>Bacteria</taxon>
        <taxon>Bacillati</taxon>
        <taxon>Actinomycetota</taxon>
        <taxon>Actinomycetes</taxon>
        <taxon>Micromonosporales</taxon>
        <taxon>Micromonosporaceae</taxon>
        <taxon>Plantactinospora</taxon>
    </lineage>
</organism>
<feature type="domain" description="DinB-like" evidence="1">
    <location>
        <begin position="7"/>
        <end position="133"/>
    </location>
</feature>
<gene>
    <name evidence="2" type="ORF">V1634_22735</name>
</gene>
<evidence type="ECO:0000313" key="2">
    <source>
        <dbReference type="EMBL" id="MEE6309653.1"/>
    </source>
</evidence>
<sequence length="170" mass="18638">MTGQAGRTLPRLGRMETAELRRAYADLLAEVDGGSFGPPPPGELTVEEVLVHLAANDELLTEATEAVLAGSPWAYYDGQSTLRPQVDAMVPRDGGLAELAERLRSTSERLCALVDRLGPEAETPVDSHLREGFELHIEESLPWGRMLDIHGRIHLPAHLEQLRAMRTDLG</sequence>
<comment type="caution">
    <text evidence="2">The sequence shown here is derived from an EMBL/GenBank/DDBJ whole genome shotgun (WGS) entry which is preliminary data.</text>
</comment>
<dbReference type="EMBL" id="JAZGQL010000017">
    <property type="protein sequence ID" value="MEE6309653.1"/>
    <property type="molecule type" value="Genomic_DNA"/>
</dbReference>
<dbReference type="Gene3D" id="1.20.120.450">
    <property type="entry name" value="dinb family like domain"/>
    <property type="match status" value="1"/>
</dbReference>
<dbReference type="InterPro" id="IPR034660">
    <property type="entry name" value="DinB/YfiT-like"/>
</dbReference>
<dbReference type="Proteomes" id="UP001339911">
    <property type="component" value="Unassembled WGS sequence"/>
</dbReference>
<protein>
    <submittedName>
        <fullName evidence="2">DinB family protein</fullName>
    </submittedName>
</protein>
<accession>A0ABU7SI66</accession>
<evidence type="ECO:0000313" key="3">
    <source>
        <dbReference type="Proteomes" id="UP001339911"/>
    </source>
</evidence>